<evidence type="ECO:0000313" key="6">
    <source>
        <dbReference type="EMBL" id="SDF98161.1"/>
    </source>
</evidence>
<sequence>MIQVKQLNVDYFGHKALTDVDLEIPMGFSEGIIGPNGAGKSTLMKAMLGIIPSQGQVHYMGKDIRENLRKIAYVPQKNELDLTFPITVEDTVLTGTYPKLQLFKRPGKNEREIVDLCLEQVSIQDLRKKQISNLSGGQLQRVFIARALAQQADVFFLDEPFVGIDLKSETIIVDILRKLRSEGKTILVVHHDLHEVESYFDRLLILNKKVVAEGTVKEVFTNKNIQEAYGGSLGNIQIKGLGD</sequence>
<dbReference type="PANTHER" id="PTHR42734:SF5">
    <property type="entry name" value="IRON TRANSPORT SYSTEM ATP-BINDING PROTEIN HI_0361-RELATED"/>
    <property type="match status" value="1"/>
</dbReference>
<keyword evidence="7" id="KW-1185">Reference proteome</keyword>
<feature type="domain" description="ABC transporter" evidence="5">
    <location>
        <begin position="2"/>
        <end position="233"/>
    </location>
</feature>
<proteinExistence type="inferred from homology"/>
<gene>
    <name evidence="6" type="ORF">SAMN05421791_10298</name>
</gene>
<comment type="similarity">
    <text evidence="1">Belongs to the ABC transporter superfamily.</text>
</comment>
<dbReference type="InterPro" id="IPR017871">
    <property type="entry name" value="ABC_transporter-like_CS"/>
</dbReference>
<dbReference type="SMART" id="SM00382">
    <property type="entry name" value="AAA"/>
    <property type="match status" value="1"/>
</dbReference>
<dbReference type="Gene3D" id="3.40.50.300">
    <property type="entry name" value="P-loop containing nucleotide triphosphate hydrolases"/>
    <property type="match status" value="1"/>
</dbReference>
<evidence type="ECO:0000256" key="2">
    <source>
        <dbReference type="ARBA" id="ARBA00022448"/>
    </source>
</evidence>
<dbReference type="GO" id="GO:0016887">
    <property type="term" value="F:ATP hydrolysis activity"/>
    <property type="evidence" value="ECO:0007669"/>
    <property type="project" value="InterPro"/>
</dbReference>
<dbReference type="PANTHER" id="PTHR42734">
    <property type="entry name" value="METAL TRANSPORT SYSTEM ATP-BINDING PROTEIN TM_0124-RELATED"/>
    <property type="match status" value="1"/>
</dbReference>
<dbReference type="AlphaFoldDB" id="A0A1G7QI28"/>
<dbReference type="GO" id="GO:0005524">
    <property type="term" value="F:ATP binding"/>
    <property type="evidence" value="ECO:0007669"/>
    <property type="project" value="UniProtKB-KW"/>
</dbReference>
<evidence type="ECO:0000259" key="5">
    <source>
        <dbReference type="PROSITE" id="PS50893"/>
    </source>
</evidence>
<keyword evidence="2" id="KW-0813">Transport</keyword>
<evidence type="ECO:0000256" key="1">
    <source>
        <dbReference type="ARBA" id="ARBA00005417"/>
    </source>
</evidence>
<dbReference type="InterPro" id="IPR027417">
    <property type="entry name" value="P-loop_NTPase"/>
</dbReference>
<dbReference type="STRING" id="120956.SAMN05421791_10298"/>
<dbReference type="PROSITE" id="PS00211">
    <property type="entry name" value="ABC_TRANSPORTER_1"/>
    <property type="match status" value="1"/>
</dbReference>
<dbReference type="InterPro" id="IPR003439">
    <property type="entry name" value="ABC_transporter-like_ATP-bd"/>
</dbReference>
<dbReference type="InterPro" id="IPR003593">
    <property type="entry name" value="AAA+_ATPase"/>
</dbReference>
<organism evidence="6 7">
    <name type="scientific">Facklamia miroungae</name>
    <dbReference type="NCBI Taxonomy" id="120956"/>
    <lineage>
        <taxon>Bacteria</taxon>
        <taxon>Bacillati</taxon>
        <taxon>Bacillota</taxon>
        <taxon>Bacilli</taxon>
        <taxon>Lactobacillales</taxon>
        <taxon>Aerococcaceae</taxon>
        <taxon>Facklamia</taxon>
    </lineage>
</organism>
<evidence type="ECO:0000256" key="4">
    <source>
        <dbReference type="ARBA" id="ARBA00022840"/>
    </source>
</evidence>
<keyword evidence="4 6" id="KW-0067">ATP-binding</keyword>
<dbReference type="OrthoDB" id="9806726at2"/>
<keyword evidence="3" id="KW-0547">Nucleotide-binding</keyword>
<dbReference type="RefSeq" id="WP_090289190.1">
    <property type="nucleotide sequence ID" value="NZ_FNCK01000002.1"/>
</dbReference>
<dbReference type="EMBL" id="FNCK01000002">
    <property type="protein sequence ID" value="SDF98161.1"/>
    <property type="molecule type" value="Genomic_DNA"/>
</dbReference>
<dbReference type="PROSITE" id="PS50893">
    <property type="entry name" value="ABC_TRANSPORTER_2"/>
    <property type="match status" value="1"/>
</dbReference>
<dbReference type="InterPro" id="IPR050153">
    <property type="entry name" value="Metal_Ion_Import_ABC"/>
</dbReference>
<dbReference type="FunFam" id="3.40.50.300:FF:000134">
    <property type="entry name" value="Iron-enterobactin ABC transporter ATP-binding protein"/>
    <property type="match status" value="1"/>
</dbReference>
<protein>
    <submittedName>
        <fullName evidence="6">Iron/zinc/copper transport system ATP-binding protein</fullName>
    </submittedName>
</protein>
<dbReference type="SUPFAM" id="SSF52540">
    <property type="entry name" value="P-loop containing nucleoside triphosphate hydrolases"/>
    <property type="match status" value="1"/>
</dbReference>
<dbReference type="CDD" id="cd03235">
    <property type="entry name" value="ABC_Metallic_Cations"/>
    <property type="match status" value="1"/>
</dbReference>
<dbReference type="Proteomes" id="UP000199708">
    <property type="component" value="Unassembled WGS sequence"/>
</dbReference>
<name>A0A1G7QI28_9LACT</name>
<evidence type="ECO:0000313" key="7">
    <source>
        <dbReference type="Proteomes" id="UP000199708"/>
    </source>
</evidence>
<evidence type="ECO:0000256" key="3">
    <source>
        <dbReference type="ARBA" id="ARBA00022741"/>
    </source>
</evidence>
<reference evidence="6 7" key="1">
    <citation type="submission" date="2016-10" db="EMBL/GenBank/DDBJ databases">
        <authorList>
            <person name="de Groot N.N."/>
        </authorList>
    </citation>
    <scope>NUCLEOTIDE SEQUENCE [LARGE SCALE GENOMIC DNA]</scope>
    <source>
        <strain evidence="6 7">ATCC BAA-466</strain>
    </source>
</reference>
<accession>A0A1G7QI28</accession>
<dbReference type="Pfam" id="PF00005">
    <property type="entry name" value="ABC_tran"/>
    <property type="match status" value="1"/>
</dbReference>